<evidence type="ECO:0000259" key="7">
    <source>
        <dbReference type="Pfam" id="PF07980"/>
    </source>
</evidence>
<organism evidence="9 10">
    <name type="scientific">Arenibacter antarcticus</name>
    <dbReference type="NCBI Taxonomy" id="2040469"/>
    <lineage>
        <taxon>Bacteria</taxon>
        <taxon>Pseudomonadati</taxon>
        <taxon>Bacteroidota</taxon>
        <taxon>Flavobacteriia</taxon>
        <taxon>Flavobacteriales</taxon>
        <taxon>Flavobacteriaceae</taxon>
        <taxon>Arenibacter</taxon>
    </lineage>
</organism>
<evidence type="ECO:0000256" key="2">
    <source>
        <dbReference type="ARBA" id="ARBA00006275"/>
    </source>
</evidence>
<dbReference type="Gene3D" id="1.25.40.390">
    <property type="match status" value="1"/>
</dbReference>
<keyword evidence="10" id="KW-1185">Reference proteome</keyword>
<proteinExistence type="inferred from homology"/>
<gene>
    <name evidence="9" type="ORF">ACFS1K_14370</name>
</gene>
<evidence type="ECO:0000313" key="9">
    <source>
        <dbReference type="EMBL" id="MFD2790957.1"/>
    </source>
</evidence>
<comment type="similarity">
    <text evidence="2">Belongs to the SusD family.</text>
</comment>
<evidence type="ECO:0000256" key="6">
    <source>
        <dbReference type="SAM" id="Coils"/>
    </source>
</evidence>
<evidence type="ECO:0000259" key="8">
    <source>
        <dbReference type="Pfam" id="PF14322"/>
    </source>
</evidence>
<evidence type="ECO:0000256" key="5">
    <source>
        <dbReference type="ARBA" id="ARBA00023237"/>
    </source>
</evidence>
<dbReference type="InterPro" id="IPR033985">
    <property type="entry name" value="SusD-like_N"/>
</dbReference>
<dbReference type="RefSeq" id="WP_251806166.1">
    <property type="nucleotide sequence ID" value="NZ_CP166679.1"/>
</dbReference>
<dbReference type="Gene3D" id="2.20.20.130">
    <property type="match status" value="1"/>
</dbReference>
<dbReference type="Pfam" id="PF07980">
    <property type="entry name" value="SusD_RagB"/>
    <property type="match status" value="1"/>
</dbReference>
<sequence length="477" mass="53700">MKFRQLFITTICAFALTSCDSFLEVEEVGKSSIPVFFTDMNGVRAAIPGAYSSVYSYYDFGYVLYPDVTGDMLRLNIVGEDTKMVSEYNYNATPEDEITPVGRIWRDAYEALANVNNIIEYYPSLLEKFPQNVNELAGIRAEALFLRALIHFDLVKVYAQPYNFTPDASHPGIPVLLKTPGPNTITGRNTVAETYAQIITDLKESATLFDTGNGTGNGSNYYASKLAVHSLLSRVSLYMENWSDAASYATLVINEIALSKGQDYLNMFNTIATSDETIFRLSGKLKKSTIGTFYNLSNPTGFADVKLVNLLNENPEDLRLQLIQQAPGDQTAPTLKYYKPGISEGELQHDILIFRVSELYLIRAEANVNMDKTDLAKTDLKAIQARAQQKEVSEIQILENEVSALREMIWDEKAKEFCFEGHRLFDLTRTKQDMVRDNASTSSIKEVQYPNYRFVLPIPQTELNANKNIIQNTGYQE</sequence>
<feature type="coiled-coil region" evidence="6">
    <location>
        <begin position="388"/>
        <end position="415"/>
    </location>
</feature>
<dbReference type="EMBL" id="JBHUOK010000032">
    <property type="protein sequence ID" value="MFD2790957.1"/>
    <property type="molecule type" value="Genomic_DNA"/>
</dbReference>
<evidence type="ECO:0000256" key="3">
    <source>
        <dbReference type="ARBA" id="ARBA00022729"/>
    </source>
</evidence>
<feature type="domain" description="SusD-like N-terminal" evidence="8">
    <location>
        <begin position="52"/>
        <end position="237"/>
    </location>
</feature>
<dbReference type="Gene3D" id="1.25.40.900">
    <property type="match status" value="1"/>
</dbReference>
<keyword evidence="6" id="KW-0175">Coiled coil</keyword>
<keyword evidence="3" id="KW-0732">Signal</keyword>
<dbReference type="PROSITE" id="PS51257">
    <property type="entry name" value="PROKAR_LIPOPROTEIN"/>
    <property type="match status" value="1"/>
</dbReference>
<dbReference type="InterPro" id="IPR011990">
    <property type="entry name" value="TPR-like_helical_dom_sf"/>
</dbReference>
<comment type="subcellular location">
    <subcellularLocation>
        <location evidence="1">Cell outer membrane</location>
    </subcellularLocation>
</comment>
<evidence type="ECO:0000313" key="10">
    <source>
        <dbReference type="Proteomes" id="UP001597532"/>
    </source>
</evidence>
<protein>
    <submittedName>
        <fullName evidence="9">RagB/SusD family nutrient uptake outer membrane protein</fullName>
    </submittedName>
</protein>
<keyword evidence="4" id="KW-0472">Membrane</keyword>
<dbReference type="Pfam" id="PF14322">
    <property type="entry name" value="SusD-like_3"/>
    <property type="match status" value="1"/>
</dbReference>
<dbReference type="Proteomes" id="UP001597532">
    <property type="component" value="Unassembled WGS sequence"/>
</dbReference>
<evidence type="ECO:0000256" key="4">
    <source>
        <dbReference type="ARBA" id="ARBA00023136"/>
    </source>
</evidence>
<dbReference type="InterPro" id="IPR012944">
    <property type="entry name" value="SusD_RagB_dom"/>
</dbReference>
<feature type="domain" description="RagB/SusD" evidence="7">
    <location>
        <begin position="340"/>
        <end position="475"/>
    </location>
</feature>
<reference evidence="10" key="1">
    <citation type="journal article" date="2019" name="Int. J. Syst. Evol. Microbiol.">
        <title>The Global Catalogue of Microorganisms (GCM) 10K type strain sequencing project: providing services to taxonomists for standard genome sequencing and annotation.</title>
        <authorList>
            <consortium name="The Broad Institute Genomics Platform"/>
            <consortium name="The Broad Institute Genome Sequencing Center for Infectious Disease"/>
            <person name="Wu L."/>
            <person name="Ma J."/>
        </authorList>
    </citation>
    <scope>NUCLEOTIDE SEQUENCE [LARGE SCALE GENOMIC DNA]</scope>
    <source>
        <strain evidence="10">KCTC 52924</strain>
    </source>
</reference>
<accession>A0ABW5VJ22</accession>
<comment type="caution">
    <text evidence="9">The sequence shown here is derived from an EMBL/GenBank/DDBJ whole genome shotgun (WGS) entry which is preliminary data.</text>
</comment>
<dbReference type="SUPFAM" id="SSF48452">
    <property type="entry name" value="TPR-like"/>
    <property type="match status" value="1"/>
</dbReference>
<keyword evidence="5" id="KW-0998">Cell outer membrane</keyword>
<evidence type="ECO:0000256" key="1">
    <source>
        <dbReference type="ARBA" id="ARBA00004442"/>
    </source>
</evidence>
<name>A0ABW5VJ22_9FLAO</name>